<protein>
    <recommendedName>
        <fullName evidence="3 5">NEDD8-activating enzyme E1 regulatory subunit</fullName>
    </recommendedName>
</protein>
<comment type="pathway">
    <text evidence="1 5">Protein modification; protein neddylation.</text>
</comment>
<reference evidence="8 9" key="1">
    <citation type="journal article" date="2016" name="Mol. Biol. Evol.">
        <title>Comparative Genomics of Early-Diverging Mushroom-Forming Fungi Provides Insights into the Origins of Lignocellulose Decay Capabilities.</title>
        <authorList>
            <person name="Nagy L.G."/>
            <person name="Riley R."/>
            <person name="Tritt A."/>
            <person name="Adam C."/>
            <person name="Daum C."/>
            <person name="Floudas D."/>
            <person name="Sun H."/>
            <person name="Yadav J.S."/>
            <person name="Pangilinan J."/>
            <person name="Larsson K.H."/>
            <person name="Matsuura K."/>
            <person name="Barry K."/>
            <person name="Labutti K."/>
            <person name="Kuo R."/>
            <person name="Ohm R.A."/>
            <person name="Bhattacharya S.S."/>
            <person name="Shirouzu T."/>
            <person name="Yoshinaga Y."/>
            <person name="Martin F.M."/>
            <person name="Grigoriev I.V."/>
            <person name="Hibbett D.S."/>
        </authorList>
    </citation>
    <scope>NUCLEOTIDE SEQUENCE [LARGE SCALE GENOMIC DNA]</scope>
    <source>
        <strain evidence="8 9">CBS 109695</strain>
    </source>
</reference>
<dbReference type="STRING" id="436010.A0A165Y3N8"/>
<evidence type="ECO:0000313" key="8">
    <source>
        <dbReference type="EMBL" id="KZP09171.1"/>
    </source>
</evidence>
<evidence type="ECO:0000256" key="4">
    <source>
        <dbReference type="ARBA" id="ARBA00022786"/>
    </source>
</evidence>
<evidence type="ECO:0000256" key="2">
    <source>
        <dbReference type="ARBA" id="ARBA00006868"/>
    </source>
</evidence>
<proteinExistence type="inferred from homology"/>
<dbReference type="GO" id="GO:0005737">
    <property type="term" value="C:cytoplasm"/>
    <property type="evidence" value="ECO:0007669"/>
    <property type="project" value="TreeGrafter"/>
</dbReference>
<name>A0A165Y3N8_9AGAM</name>
<dbReference type="UniPathway" id="UPA00885"/>
<evidence type="ECO:0000256" key="6">
    <source>
        <dbReference type="SAM" id="MobiDB-lite"/>
    </source>
</evidence>
<dbReference type="Gene3D" id="3.40.50.12550">
    <property type="entry name" value="Ubiquitin-activating enzyme E1, inactive adenylation domain, subdomain 2"/>
    <property type="match status" value="1"/>
</dbReference>
<evidence type="ECO:0000259" key="7">
    <source>
        <dbReference type="Pfam" id="PF00899"/>
    </source>
</evidence>
<dbReference type="EMBL" id="KV417706">
    <property type="protein sequence ID" value="KZP09171.1"/>
    <property type="molecule type" value="Genomic_DNA"/>
</dbReference>
<sequence length="524" mass="57362">MSLSDSQNIEEATTSLQSQPDAKTRRYDRQLRLWAATGQNALEASRILLLSATATSTSILKNLVLPGIGHFTILDAATVTPEDAGNNFFLEGPDSIGKNRADEAVRLLGELNDGVEGKAVQESVEDVLEKKPEWIKGFTLVIAHNLKAKVVQQLSDLLWEDEAGPGLIVVKSAGFLAEFSIQFHDHAVIESHSESAPSLRITEPFPTLLEHATALDLSKMDPTDHSHVPYVVLLVRALEDWKKNHGGNPPKTFPEKKEFKKTISALKVKMDEENFEEAENQAYRCWTETKIPSEVSSLFELPAPSLSSDPNTLQFHALLTALKEFTLTQHPHTLPLSATLPDMHTSTESYIHLQKLYKARAGEDKATFNTLLAKVPGGAEITDDVVDSFLKNCHAVRVLRGRKWGTFDADREALTTALQTSPRETSTHLAFSALSALPSDASPTEESLRAAVHGIVGQDIELPEEFDNAIGEIARSPTADLPTTSAFLGGLVAQEAIKMITKQYVPINGHCVIDLVETWTGVIS</sequence>
<dbReference type="SUPFAM" id="SSF69572">
    <property type="entry name" value="Activating enzymes of the ubiquitin-like proteins"/>
    <property type="match status" value="1"/>
</dbReference>
<comment type="similarity">
    <text evidence="2 5">Belongs to the ubiquitin-activating E1 family. ULA1 subfamily.</text>
</comment>
<dbReference type="FunFam" id="3.40.50.720:FF:000475">
    <property type="entry name" value="NEDD8-activating enzyme E1 regulatory subunit"/>
    <property type="match status" value="1"/>
</dbReference>
<dbReference type="Proteomes" id="UP000076532">
    <property type="component" value="Unassembled WGS sequence"/>
</dbReference>
<organism evidence="8 9">
    <name type="scientific">Athelia psychrophila</name>
    <dbReference type="NCBI Taxonomy" id="1759441"/>
    <lineage>
        <taxon>Eukaryota</taxon>
        <taxon>Fungi</taxon>
        <taxon>Dikarya</taxon>
        <taxon>Basidiomycota</taxon>
        <taxon>Agaricomycotina</taxon>
        <taxon>Agaricomycetes</taxon>
        <taxon>Agaricomycetidae</taxon>
        <taxon>Atheliales</taxon>
        <taxon>Atheliaceae</taxon>
        <taxon>Athelia</taxon>
    </lineage>
</organism>
<keyword evidence="4 5" id="KW-0833">Ubl conjugation pathway</keyword>
<dbReference type="GO" id="GO:0045116">
    <property type="term" value="P:protein neddylation"/>
    <property type="evidence" value="ECO:0007669"/>
    <property type="project" value="UniProtKB-UniRule"/>
</dbReference>
<dbReference type="PIRSF" id="PIRSF039099">
    <property type="entry name" value="APP-BP1"/>
    <property type="match status" value="1"/>
</dbReference>
<dbReference type="GO" id="GO:0019781">
    <property type="term" value="F:NEDD8 activating enzyme activity"/>
    <property type="evidence" value="ECO:0007669"/>
    <property type="project" value="UniProtKB-UniRule"/>
</dbReference>
<dbReference type="PANTHER" id="PTHR10953:SF29">
    <property type="entry name" value="NEDD8-ACTIVATING ENZYME E1 REGULATORY SUBUNIT"/>
    <property type="match status" value="1"/>
</dbReference>
<feature type="domain" description="THIF-type NAD/FAD binding fold" evidence="7">
    <location>
        <begin position="27"/>
        <end position="142"/>
    </location>
</feature>
<gene>
    <name evidence="8" type="ORF">FIBSPDRAFT_839605</name>
</gene>
<dbReference type="InterPro" id="IPR030667">
    <property type="entry name" value="APP-BP1"/>
</dbReference>
<feature type="region of interest" description="Disordered" evidence="6">
    <location>
        <begin position="1"/>
        <end position="23"/>
    </location>
</feature>
<comment type="function">
    <text evidence="5">Regulatory subunit of the dimeric UBA3-ULA1 E1 enzyme.</text>
</comment>
<accession>A0A165Y3N8</accession>
<dbReference type="Pfam" id="PF00899">
    <property type="entry name" value="ThiF"/>
    <property type="match status" value="1"/>
</dbReference>
<dbReference type="InterPro" id="IPR045886">
    <property type="entry name" value="ThiF/MoeB/HesA"/>
</dbReference>
<dbReference type="InterPro" id="IPR035985">
    <property type="entry name" value="Ubiquitin-activating_enz"/>
</dbReference>
<evidence type="ECO:0000256" key="1">
    <source>
        <dbReference type="ARBA" id="ARBA00005032"/>
    </source>
</evidence>
<keyword evidence="9" id="KW-1185">Reference proteome</keyword>
<dbReference type="PANTHER" id="PTHR10953">
    <property type="entry name" value="UBIQUITIN-ACTIVATING ENZYME E1"/>
    <property type="match status" value="1"/>
</dbReference>
<dbReference type="Gene3D" id="3.40.50.720">
    <property type="entry name" value="NAD(P)-binding Rossmann-like Domain"/>
    <property type="match status" value="1"/>
</dbReference>
<evidence type="ECO:0000256" key="5">
    <source>
        <dbReference type="PIRNR" id="PIRNR039099"/>
    </source>
</evidence>
<evidence type="ECO:0000313" key="9">
    <source>
        <dbReference type="Proteomes" id="UP000076532"/>
    </source>
</evidence>
<feature type="compositionally biased region" description="Polar residues" evidence="6">
    <location>
        <begin position="1"/>
        <end position="21"/>
    </location>
</feature>
<evidence type="ECO:0000256" key="3">
    <source>
        <dbReference type="ARBA" id="ARBA00015407"/>
    </source>
</evidence>
<dbReference type="InterPro" id="IPR000594">
    <property type="entry name" value="ThiF_NAD_FAD-bd"/>
</dbReference>
<dbReference type="OrthoDB" id="1708823at2759"/>
<dbReference type="AlphaFoldDB" id="A0A165Y3N8"/>